<sequence length="247" mass="27591">MAFRRLSASCIPLAEVELVTSILALTNLTRIDSSNVILWSGNLWLVKHVHTSMMFKLAELISDRRATLAILCMTTRNSRQLDSQCLHARETVLKNHLRSSLQVTCCSSASSSSDKKLPRICRLGSSMSTLLIFLARATWTMAITAIELDRWRPKQKGRSHQHEVTWQPCDRSRYALTTIPKFAASSERYRRRGADVSRSSKSQSGTFSVHDVTCSTRRGTSGAPLLMSLVICCATIGFSHKFSQPLT</sequence>
<dbReference type="Proteomes" id="UP000887229">
    <property type="component" value="Unassembled WGS sequence"/>
</dbReference>
<dbReference type="RefSeq" id="XP_046115461.1">
    <property type="nucleotide sequence ID" value="XM_046258662.1"/>
</dbReference>
<reference evidence="1" key="1">
    <citation type="journal article" date="2021" name="IMA Fungus">
        <title>Genomic characterization of three marine fungi, including Emericellopsis atlantica sp. nov. with signatures of a generalist lifestyle and marine biomass degradation.</title>
        <authorList>
            <person name="Hagestad O.C."/>
            <person name="Hou L."/>
            <person name="Andersen J.H."/>
            <person name="Hansen E.H."/>
            <person name="Altermark B."/>
            <person name="Li C."/>
            <person name="Kuhnert E."/>
            <person name="Cox R.J."/>
            <person name="Crous P.W."/>
            <person name="Spatafora J.W."/>
            <person name="Lail K."/>
            <person name="Amirebrahimi M."/>
            <person name="Lipzen A."/>
            <person name="Pangilinan J."/>
            <person name="Andreopoulos W."/>
            <person name="Hayes R.D."/>
            <person name="Ng V."/>
            <person name="Grigoriev I.V."/>
            <person name="Jackson S.A."/>
            <person name="Sutton T.D.S."/>
            <person name="Dobson A.D.W."/>
            <person name="Rama T."/>
        </authorList>
    </citation>
    <scope>NUCLEOTIDE SEQUENCE</scope>
    <source>
        <strain evidence="1">TS7</strain>
    </source>
</reference>
<dbReference type="GeneID" id="70289565"/>
<protein>
    <submittedName>
        <fullName evidence="1">Uncharacterized protein</fullName>
    </submittedName>
</protein>
<name>A0A9P7ZH23_9HYPO</name>
<organism evidence="1 2">
    <name type="scientific">Emericellopsis atlantica</name>
    <dbReference type="NCBI Taxonomy" id="2614577"/>
    <lineage>
        <taxon>Eukaryota</taxon>
        <taxon>Fungi</taxon>
        <taxon>Dikarya</taxon>
        <taxon>Ascomycota</taxon>
        <taxon>Pezizomycotina</taxon>
        <taxon>Sordariomycetes</taxon>
        <taxon>Hypocreomycetidae</taxon>
        <taxon>Hypocreales</taxon>
        <taxon>Bionectriaceae</taxon>
        <taxon>Emericellopsis</taxon>
    </lineage>
</organism>
<comment type="caution">
    <text evidence="1">The sequence shown here is derived from an EMBL/GenBank/DDBJ whole genome shotgun (WGS) entry which is preliminary data.</text>
</comment>
<dbReference type="EMBL" id="MU251267">
    <property type="protein sequence ID" value="KAG9251537.1"/>
    <property type="molecule type" value="Genomic_DNA"/>
</dbReference>
<evidence type="ECO:0000313" key="2">
    <source>
        <dbReference type="Proteomes" id="UP000887229"/>
    </source>
</evidence>
<dbReference type="AlphaFoldDB" id="A0A9P7ZH23"/>
<proteinExistence type="predicted"/>
<gene>
    <name evidence="1" type="ORF">F5Z01DRAFT_269064</name>
</gene>
<accession>A0A9P7ZH23</accession>
<evidence type="ECO:0000313" key="1">
    <source>
        <dbReference type="EMBL" id="KAG9251537.1"/>
    </source>
</evidence>
<keyword evidence="2" id="KW-1185">Reference proteome</keyword>